<dbReference type="InterPro" id="IPR037026">
    <property type="entry name" value="Vgr_OB-fold_dom_sf"/>
</dbReference>
<evidence type="ECO:0000313" key="3">
    <source>
        <dbReference type="Proteomes" id="UP000004986"/>
    </source>
</evidence>
<organism evidence="2 3">
    <name type="scientific">Pseudomonas syringae pv. pisi str. 1704B</name>
    <dbReference type="NCBI Taxonomy" id="629263"/>
    <lineage>
        <taxon>Bacteria</taxon>
        <taxon>Pseudomonadati</taxon>
        <taxon>Pseudomonadota</taxon>
        <taxon>Gammaproteobacteria</taxon>
        <taxon>Pseudomonadales</taxon>
        <taxon>Pseudomonadaceae</taxon>
        <taxon>Pseudomonas</taxon>
        <taxon>Pseudomonas syringae</taxon>
    </lineage>
</organism>
<feature type="non-terminal residue" evidence="2">
    <location>
        <position position="1"/>
    </location>
</feature>
<proteinExistence type="predicted"/>
<protein>
    <submittedName>
        <fullName evidence="2">Rhs element Vgr protein</fullName>
    </submittedName>
</protein>
<gene>
    <name evidence="2" type="ORF">PSYPI_42330</name>
</gene>
<reference evidence="2 3" key="1">
    <citation type="journal article" date="2011" name="PLoS Pathog.">
        <title>Dynamic evolution of pathogenicity revealed by sequencing and comparative genomics of 19 Pseudomonas syringae isolates.</title>
        <authorList>
            <person name="Baltrus D.A."/>
            <person name="Nishimura M.T."/>
            <person name="Romanchuk A."/>
            <person name="Chang J.H."/>
            <person name="Mukhtar M.S."/>
            <person name="Cherkis K."/>
            <person name="Roach J."/>
            <person name="Grant S.R."/>
            <person name="Jones C.D."/>
            <person name="Dangl J.L."/>
        </authorList>
    </citation>
    <scope>NUCLEOTIDE SEQUENCE [LARGE SCALE GENOMIC DNA]</scope>
    <source>
        <strain evidence="2 3">1704B</strain>
    </source>
</reference>
<name>F3GNF0_PSESJ</name>
<dbReference type="SUPFAM" id="SSF69255">
    <property type="entry name" value="gp5 N-terminal domain-like"/>
    <property type="match status" value="1"/>
</dbReference>
<dbReference type="InterPro" id="IPR006531">
    <property type="entry name" value="Gp5/Vgr_OB"/>
</dbReference>
<dbReference type="HOGENOM" id="CLU_2460112_0_0_6"/>
<evidence type="ECO:0000313" key="2">
    <source>
        <dbReference type="EMBL" id="EGH48603.1"/>
    </source>
</evidence>
<dbReference type="EMBL" id="AEAI01003288">
    <property type="protein sequence ID" value="EGH48603.1"/>
    <property type="molecule type" value="Genomic_DNA"/>
</dbReference>
<dbReference type="AlphaFoldDB" id="F3GNF0"/>
<feature type="non-terminal residue" evidence="2">
    <location>
        <position position="89"/>
    </location>
</feature>
<comment type="caution">
    <text evidence="2">The sequence shown here is derived from an EMBL/GenBank/DDBJ whole genome shotgun (WGS) entry which is preliminary data.</text>
</comment>
<dbReference type="Pfam" id="PF04717">
    <property type="entry name" value="Phage_base_V"/>
    <property type="match status" value="1"/>
</dbReference>
<dbReference type="InterPro" id="IPR006533">
    <property type="entry name" value="T6SS_Vgr_RhsGE"/>
</dbReference>
<dbReference type="Gene3D" id="2.40.50.230">
    <property type="entry name" value="Gp5 N-terminal domain"/>
    <property type="match status" value="1"/>
</dbReference>
<evidence type="ECO:0000259" key="1">
    <source>
        <dbReference type="Pfam" id="PF04717"/>
    </source>
</evidence>
<dbReference type="Proteomes" id="UP000004986">
    <property type="component" value="Unassembled WGS sequence"/>
</dbReference>
<dbReference type="NCBIfam" id="TIGR01646">
    <property type="entry name" value="vgr_GE"/>
    <property type="match status" value="1"/>
</dbReference>
<accession>F3GNF0</accession>
<feature type="domain" description="Gp5/Type VI secretion system Vgr protein OB-fold" evidence="1">
    <location>
        <begin position="14"/>
        <end position="82"/>
    </location>
</feature>
<keyword evidence="3" id="KW-1185">Reference proteome</keyword>
<sequence length="89" mass="9743">TAIIVGPPGEEIYTDEMGRVKVQFHWDRYGKFDDKSSCWVRVAQSGASGGFGSIQIPRVGDEVVVVFLDGNPDRPLVMGSLYNSQNTPP</sequence>